<proteinExistence type="predicted"/>
<comment type="caution">
    <text evidence="3">The sequence shown here is derived from an EMBL/GenBank/DDBJ whole genome shotgun (WGS) entry which is preliminary data.</text>
</comment>
<gene>
    <name evidence="3" type="ORF">LOD99_14043</name>
</gene>
<dbReference type="EMBL" id="JAKMXF010000033">
    <property type="protein sequence ID" value="KAI6660458.1"/>
    <property type="molecule type" value="Genomic_DNA"/>
</dbReference>
<evidence type="ECO:0000259" key="1">
    <source>
        <dbReference type="Pfam" id="PF01823"/>
    </source>
</evidence>
<accession>A0AAV7KHV0</accession>
<dbReference type="Gene3D" id="3.40.50.300">
    <property type="entry name" value="P-loop containing nucleotide triphosphate hydrolases"/>
    <property type="match status" value="1"/>
</dbReference>
<sequence length="758" mass="86463">MASNTDYTNTYAPLQSFHRYELKSSKKRESTFPIPFPKTPDEVKALLKSPDHKARDLISRSLKAHRNPYEAMIFLYGLSGAGKSTTLNHLFNTKLIPTSDSKSSTTDVIEYVATMDSIRWDVTGLNIGFIDTPGWGDTSGSGINDLANIEHFLVCHPYLDSQYLHLKFYPNIVMIVVRAGDPRITGFNSQLSKMLRVLSKLNIVDKICPNVIIVLTCALFIRPPKKYVEKRDNQIQIIKNLVRLHLGVDPPVIVIENLAEEEELEKVGDWTLLPDGSKQPLNLFDAMITLMKLSGDEIGVEAVRLIFSQGNSIQICDKRQIPSEDGIFKDIQSAPDPEKWAKIIAEEFTILKETEVYKTILYCLEEKSLPKLSSLTYESVQPLLHKLQEMNLSNVVDLSCRNIEEINRLLHPFKLTRIERILLFELFKVRPLENLKDIDLLGCGYLALDNLRIPIISSKVLKYCYEIGTHVPEISTFTSKGRLLVHCRCEWVKENIFSTRKAVVSFAVQYELFSLTISSKQLTFEQMENSFIKAVSCLPNDVFDHSDKKITDAYKFFIDKYGTQCVMGVSYGGEINGSINLPESITEFSGDTYQITLLLKIFFENIQKGSNLTRLDYGAIIDENSMSMFENICELPITWKGGEEKFHASSLKNLSPIFWSCWVDSLCMKFVPLHKIIQFIPMQNIIAIIHSEKYNSITKAIQEHQHVVGKDNHILHISENPDRHEWDFVESKQIPKDYRKWATDNAVTKDGKFSCSIL</sequence>
<protein>
    <submittedName>
        <fullName evidence="3">Uncharacterized protein</fullName>
    </submittedName>
</protein>
<feature type="domain" description="G" evidence="2">
    <location>
        <begin position="73"/>
        <end position="149"/>
    </location>
</feature>
<evidence type="ECO:0000313" key="4">
    <source>
        <dbReference type="Proteomes" id="UP001165289"/>
    </source>
</evidence>
<evidence type="ECO:0000259" key="2">
    <source>
        <dbReference type="Pfam" id="PF01926"/>
    </source>
</evidence>
<dbReference type="Pfam" id="PF01926">
    <property type="entry name" value="MMR_HSR1"/>
    <property type="match status" value="1"/>
</dbReference>
<name>A0AAV7KHV0_9METZ</name>
<keyword evidence="4" id="KW-1185">Reference proteome</keyword>
<dbReference type="InterPro" id="IPR020864">
    <property type="entry name" value="MACPF"/>
</dbReference>
<dbReference type="InterPro" id="IPR027417">
    <property type="entry name" value="P-loop_NTPase"/>
</dbReference>
<dbReference type="Proteomes" id="UP001165289">
    <property type="component" value="Unassembled WGS sequence"/>
</dbReference>
<evidence type="ECO:0000313" key="3">
    <source>
        <dbReference type="EMBL" id="KAI6660458.1"/>
    </source>
</evidence>
<dbReference type="SUPFAM" id="SSF52540">
    <property type="entry name" value="P-loop containing nucleoside triphosphate hydrolases"/>
    <property type="match status" value="1"/>
</dbReference>
<reference evidence="3 4" key="1">
    <citation type="journal article" date="2023" name="BMC Biol.">
        <title>The compact genome of the sponge Oopsacas minuta (Hexactinellida) is lacking key metazoan core genes.</title>
        <authorList>
            <person name="Santini S."/>
            <person name="Schenkelaars Q."/>
            <person name="Jourda C."/>
            <person name="Duchesne M."/>
            <person name="Belahbib H."/>
            <person name="Rocher C."/>
            <person name="Selva M."/>
            <person name="Riesgo A."/>
            <person name="Vervoort M."/>
            <person name="Leys S.P."/>
            <person name="Kodjabachian L."/>
            <person name="Le Bivic A."/>
            <person name="Borchiellini C."/>
            <person name="Claverie J.M."/>
            <person name="Renard E."/>
        </authorList>
    </citation>
    <scope>NUCLEOTIDE SEQUENCE [LARGE SCALE GENOMIC DNA]</scope>
    <source>
        <strain evidence="3">SPO-2</strain>
    </source>
</reference>
<dbReference type="GO" id="GO:0005525">
    <property type="term" value="F:GTP binding"/>
    <property type="evidence" value="ECO:0007669"/>
    <property type="project" value="InterPro"/>
</dbReference>
<dbReference type="Pfam" id="PF01823">
    <property type="entry name" value="MACPF"/>
    <property type="match status" value="1"/>
</dbReference>
<feature type="domain" description="MACPF" evidence="1">
    <location>
        <begin position="499"/>
        <end position="583"/>
    </location>
</feature>
<dbReference type="AlphaFoldDB" id="A0AAV7KHV0"/>
<dbReference type="InterPro" id="IPR006073">
    <property type="entry name" value="GTP-bd"/>
</dbReference>
<organism evidence="3 4">
    <name type="scientific">Oopsacas minuta</name>
    <dbReference type="NCBI Taxonomy" id="111878"/>
    <lineage>
        <taxon>Eukaryota</taxon>
        <taxon>Metazoa</taxon>
        <taxon>Porifera</taxon>
        <taxon>Hexactinellida</taxon>
        <taxon>Hexasterophora</taxon>
        <taxon>Lyssacinosida</taxon>
        <taxon>Leucopsacidae</taxon>
        <taxon>Oopsacas</taxon>
    </lineage>
</organism>